<sequence length="160" mass="18268">MLDSFSNLGQVHLFFALLALITGTLILIMKKATSNHKRIGYLYVFSMIGVNLTAFFIYRLFDGFGIFHVAAIISGITIILGMIPFMYRKPNLYIHFSFMYWSVVGLYAALASEILTRIPESPFFWVVGLVSGIIFFIGGINFRFKKKIWAKRFVSSKNQI</sequence>
<dbReference type="AlphaFoldDB" id="A0A4D7JRA9"/>
<feature type="transmembrane region" description="Helical" evidence="1">
    <location>
        <begin position="122"/>
        <end position="142"/>
    </location>
</feature>
<dbReference type="Proteomes" id="UP000298616">
    <property type="component" value="Chromosome"/>
</dbReference>
<dbReference type="OrthoDB" id="6385003at2"/>
<feature type="transmembrane region" description="Helical" evidence="1">
    <location>
        <begin position="12"/>
        <end position="29"/>
    </location>
</feature>
<feature type="transmembrane region" description="Helical" evidence="1">
    <location>
        <begin position="41"/>
        <end position="58"/>
    </location>
</feature>
<keyword evidence="1" id="KW-0812">Transmembrane</keyword>
<keyword evidence="1" id="KW-0472">Membrane</keyword>
<dbReference type="RefSeq" id="WP_137089828.1">
    <property type="nucleotide sequence ID" value="NZ_CP028923.1"/>
</dbReference>
<accession>A0A4D7JRA9</accession>
<proteinExistence type="predicted"/>
<organism evidence="2 3">
    <name type="scientific">Mangrovivirga cuniculi</name>
    <dbReference type="NCBI Taxonomy" id="2715131"/>
    <lineage>
        <taxon>Bacteria</taxon>
        <taxon>Pseudomonadati</taxon>
        <taxon>Bacteroidota</taxon>
        <taxon>Cytophagia</taxon>
        <taxon>Cytophagales</taxon>
        <taxon>Mangrovivirgaceae</taxon>
        <taxon>Mangrovivirga</taxon>
    </lineage>
</organism>
<evidence type="ECO:0008006" key="4">
    <source>
        <dbReference type="Google" id="ProtNLM"/>
    </source>
</evidence>
<dbReference type="InterPro" id="IPR018750">
    <property type="entry name" value="DUF2306_membrane"/>
</dbReference>
<gene>
    <name evidence="2" type="ORF">DCC35_05500</name>
</gene>
<feature type="transmembrane region" description="Helical" evidence="1">
    <location>
        <begin position="64"/>
        <end position="85"/>
    </location>
</feature>
<evidence type="ECO:0000313" key="2">
    <source>
        <dbReference type="EMBL" id="QCK14236.1"/>
    </source>
</evidence>
<feature type="transmembrane region" description="Helical" evidence="1">
    <location>
        <begin position="92"/>
        <end position="110"/>
    </location>
</feature>
<evidence type="ECO:0000256" key="1">
    <source>
        <dbReference type="SAM" id="Phobius"/>
    </source>
</evidence>
<name>A0A4D7JRA9_9BACT</name>
<dbReference type="EMBL" id="CP028923">
    <property type="protein sequence ID" value="QCK14236.1"/>
    <property type="molecule type" value="Genomic_DNA"/>
</dbReference>
<evidence type="ECO:0000313" key="3">
    <source>
        <dbReference type="Proteomes" id="UP000298616"/>
    </source>
</evidence>
<protein>
    <recommendedName>
        <fullName evidence="4">DUF2306 domain-containing protein</fullName>
    </recommendedName>
</protein>
<keyword evidence="3" id="KW-1185">Reference proteome</keyword>
<dbReference type="KEGG" id="fpf:DCC35_05500"/>
<reference evidence="2 3" key="1">
    <citation type="submission" date="2018-04" db="EMBL/GenBank/DDBJ databases">
        <title>Complete genome uncultured novel isolate.</title>
        <authorList>
            <person name="Merlino G."/>
        </authorList>
    </citation>
    <scope>NUCLEOTIDE SEQUENCE [LARGE SCALE GENOMIC DNA]</scope>
    <source>
        <strain evidence="3">R1DC9</strain>
    </source>
</reference>
<keyword evidence="1" id="KW-1133">Transmembrane helix</keyword>
<dbReference type="Pfam" id="PF10067">
    <property type="entry name" value="DUF2306"/>
    <property type="match status" value="1"/>
</dbReference>